<sequence length="92" mass="10915">AFFLWWLPIFLAEFHLIYYLAWKPHHPGVEQGRYRDTRAFKSRFGNIISAGMQYHIIHHLYPRIPLSLTPAAYRELKPILEQRGCELGALQH</sequence>
<accession>A0A382F6W9</accession>
<dbReference type="Pfam" id="PF00487">
    <property type="entry name" value="FA_desaturase"/>
    <property type="match status" value="1"/>
</dbReference>
<reference evidence="2" key="1">
    <citation type="submission" date="2018-05" db="EMBL/GenBank/DDBJ databases">
        <authorList>
            <person name="Lanie J.A."/>
            <person name="Ng W.-L."/>
            <person name="Kazmierczak K.M."/>
            <person name="Andrzejewski T.M."/>
            <person name="Davidsen T.M."/>
            <person name="Wayne K.J."/>
            <person name="Tettelin H."/>
            <person name="Glass J.I."/>
            <person name="Rusch D."/>
            <person name="Podicherti R."/>
            <person name="Tsui H.-C.T."/>
            <person name="Winkler M.E."/>
        </authorList>
    </citation>
    <scope>NUCLEOTIDE SEQUENCE</scope>
</reference>
<organism evidence="2">
    <name type="scientific">marine metagenome</name>
    <dbReference type="NCBI Taxonomy" id="408172"/>
    <lineage>
        <taxon>unclassified sequences</taxon>
        <taxon>metagenomes</taxon>
        <taxon>ecological metagenomes</taxon>
    </lineage>
</organism>
<dbReference type="GO" id="GO:0006629">
    <property type="term" value="P:lipid metabolic process"/>
    <property type="evidence" value="ECO:0007669"/>
    <property type="project" value="InterPro"/>
</dbReference>
<feature type="domain" description="Fatty acid desaturase" evidence="1">
    <location>
        <begin position="4"/>
        <end position="84"/>
    </location>
</feature>
<gene>
    <name evidence="2" type="ORF">METZ01_LOCUS211650</name>
</gene>
<name>A0A382F6W9_9ZZZZ</name>
<evidence type="ECO:0000313" key="2">
    <source>
        <dbReference type="EMBL" id="SVB58796.1"/>
    </source>
</evidence>
<proteinExistence type="predicted"/>
<dbReference type="InterPro" id="IPR005804">
    <property type="entry name" value="FA_desaturase_dom"/>
</dbReference>
<feature type="non-terminal residue" evidence="2">
    <location>
        <position position="1"/>
    </location>
</feature>
<dbReference type="EMBL" id="UINC01048358">
    <property type="protein sequence ID" value="SVB58796.1"/>
    <property type="molecule type" value="Genomic_DNA"/>
</dbReference>
<evidence type="ECO:0000259" key="1">
    <source>
        <dbReference type="Pfam" id="PF00487"/>
    </source>
</evidence>
<protein>
    <recommendedName>
        <fullName evidence="1">Fatty acid desaturase domain-containing protein</fullName>
    </recommendedName>
</protein>
<dbReference type="AlphaFoldDB" id="A0A382F6W9"/>